<name>A0ABV8I8L8_9ACTN</name>
<organism evidence="1 2">
    <name type="scientific">Planomonospora corallina</name>
    <dbReference type="NCBI Taxonomy" id="1806052"/>
    <lineage>
        <taxon>Bacteria</taxon>
        <taxon>Bacillati</taxon>
        <taxon>Actinomycetota</taxon>
        <taxon>Actinomycetes</taxon>
        <taxon>Streptosporangiales</taxon>
        <taxon>Streptosporangiaceae</taxon>
        <taxon>Planomonospora</taxon>
    </lineage>
</organism>
<accession>A0ABV8I8L8</accession>
<sequence>MADLPSRLPCTVFPRPDGGVRVIPAMLPFDVPAAYPLTVAEWLGLESVPPGDAS</sequence>
<evidence type="ECO:0000313" key="1">
    <source>
        <dbReference type="EMBL" id="MFC4060230.1"/>
    </source>
</evidence>
<dbReference type="RefSeq" id="WP_377289284.1">
    <property type="nucleotide sequence ID" value="NZ_JBHSBM010000018.1"/>
</dbReference>
<keyword evidence="2" id="KW-1185">Reference proteome</keyword>
<evidence type="ECO:0000313" key="2">
    <source>
        <dbReference type="Proteomes" id="UP001595850"/>
    </source>
</evidence>
<comment type="caution">
    <text evidence="1">The sequence shown here is derived from an EMBL/GenBank/DDBJ whole genome shotgun (WGS) entry which is preliminary data.</text>
</comment>
<protein>
    <submittedName>
        <fullName evidence="1">Uncharacterized protein</fullName>
    </submittedName>
</protein>
<proteinExistence type="predicted"/>
<gene>
    <name evidence="1" type="ORF">ACFOWE_18150</name>
</gene>
<reference evidence="2" key="1">
    <citation type="journal article" date="2019" name="Int. J. Syst. Evol. Microbiol.">
        <title>The Global Catalogue of Microorganisms (GCM) 10K type strain sequencing project: providing services to taxonomists for standard genome sequencing and annotation.</title>
        <authorList>
            <consortium name="The Broad Institute Genomics Platform"/>
            <consortium name="The Broad Institute Genome Sequencing Center for Infectious Disease"/>
            <person name="Wu L."/>
            <person name="Ma J."/>
        </authorList>
    </citation>
    <scope>NUCLEOTIDE SEQUENCE [LARGE SCALE GENOMIC DNA]</scope>
    <source>
        <strain evidence="2">TBRC 4489</strain>
    </source>
</reference>
<dbReference type="EMBL" id="JBHSBM010000018">
    <property type="protein sequence ID" value="MFC4060230.1"/>
    <property type="molecule type" value="Genomic_DNA"/>
</dbReference>
<dbReference type="Proteomes" id="UP001595850">
    <property type="component" value="Unassembled WGS sequence"/>
</dbReference>